<keyword evidence="6" id="KW-1185">Reference proteome</keyword>
<dbReference type="GO" id="GO:0046872">
    <property type="term" value="F:metal ion binding"/>
    <property type="evidence" value="ECO:0007669"/>
    <property type="project" value="UniProtKB-KW"/>
</dbReference>
<dbReference type="AlphaFoldDB" id="A0A8J3GWV2"/>
<dbReference type="GO" id="GO:0016853">
    <property type="term" value="F:isomerase activity"/>
    <property type="evidence" value="ECO:0007669"/>
    <property type="project" value="UniProtKB-KW"/>
</dbReference>
<feature type="domain" description="Fumarylacetoacetase-like C-terminal" evidence="4">
    <location>
        <begin position="72"/>
        <end position="277"/>
    </location>
</feature>
<dbReference type="Pfam" id="PF01557">
    <property type="entry name" value="FAA_hydrolase"/>
    <property type="match status" value="1"/>
</dbReference>
<dbReference type="Proteomes" id="UP000626220">
    <property type="component" value="Unassembled WGS sequence"/>
</dbReference>
<dbReference type="RefSeq" id="WP_189679655.1">
    <property type="nucleotide sequence ID" value="NZ_BNCJ01000003.1"/>
</dbReference>
<evidence type="ECO:0000256" key="3">
    <source>
        <dbReference type="SAM" id="MobiDB-lite"/>
    </source>
</evidence>
<proteinExistence type="inferred from homology"/>
<dbReference type="InterPro" id="IPR036663">
    <property type="entry name" value="Fumarylacetoacetase_C_sf"/>
</dbReference>
<reference evidence="5" key="2">
    <citation type="submission" date="2020-09" db="EMBL/GenBank/DDBJ databases">
        <authorList>
            <person name="Sun Q."/>
            <person name="Kim S."/>
        </authorList>
    </citation>
    <scope>NUCLEOTIDE SEQUENCE</scope>
    <source>
        <strain evidence="5">KCTC 42650</strain>
    </source>
</reference>
<evidence type="ECO:0000256" key="2">
    <source>
        <dbReference type="ARBA" id="ARBA00022723"/>
    </source>
</evidence>
<dbReference type="PANTHER" id="PTHR42796">
    <property type="entry name" value="FUMARYLACETOACETATE HYDROLASE DOMAIN-CONTAINING PROTEIN 2A-RELATED"/>
    <property type="match status" value="1"/>
</dbReference>
<accession>A0A8J3GWV2</accession>
<comment type="caution">
    <text evidence="5">The sequence shown here is derived from an EMBL/GenBank/DDBJ whole genome shotgun (WGS) entry which is preliminary data.</text>
</comment>
<sequence>MRLVSFERPDGTRSYGTTDGATIRDAGAELGGTWPDLRVVLEAGAVASLAGKGPEIALDAVKLLPPIPEPEKILCIGLNYLPHILESGRDKPEYPSIFTRYPSSLVGHGTPLERPNASRELDYEGELAVVIGAAGRHIPVERAWDHIAGYSVFNDGSVRDYQNHTTQFWPGKSFERSGSMGPWIVTPDEVGDITAQTLTTTVNGNVEQHTPITDLAIGIPELIAYASTVLTLKPGDVIATGTPGGVGRYRKPQLFLEPGMSVEVEITGVGRLVNGVVDEGR</sequence>
<feature type="region of interest" description="Disordered" evidence="3">
    <location>
        <begin position="1"/>
        <end position="20"/>
    </location>
</feature>
<dbReference type="EMBL" id="BNCJ01000003">
    <property type="protein sequence ID" value="GHF46123.1"/>
    <property type="molecule type" value="Genomic_DNA"/>
</dbReference>
<dbReference type="FunFam" id="3.90.850.10:FF:000002">
    <property type="entry name" value="2-hydroxyhepta-2,4-diene-1,7-dioate isomerase"/>
    <property type="match status" value="1"/>
</dbReference>
<keyword evidence="2" id="KW-0479">Metal-binding</keyword>
<comment type="similarity">
    <text evidence="1">Belongs to the FAH family.</text>
</comment>
<dbReference type="SUPFAM" id="SSF56529">
    <property type="entry name" value="FAH"/>
    <property type="match status" value="1"/>
</dbReference>
<evidence type="ECO:0000259" key="4">
    <source>
        <dbReference type="Pfam" id="PF01557"/>
    </source>
</evidence>
<dbReference type="PANTHER" id="PTHR42796:SF4">
    <property type="entry name" value="FUMARYLACETOACETATE HYDROLASE DOMAIN-CONTAINING PROTEIN 2A"/>
    <property type="match status" value="1"/>
</dbReference>
<gene>
    <name evidence="5" type="ORF">GCM10017056_17230</name>
</gene>
<reference evidence="5" key="1">
    <citation type="journal article" date="2014" name="Int. J. Syst. Evol. Microbiol.">
        <title>Complete genome sequence of Corynebacterium casei LMG S-19264T (=DSM 44701T), isolated from a smear-ripened cheese.</title>
        <authorList>
            <consortium name="US DOE Joint Genome Institute (JGI-PGF)"/>
            <person name="Walter F."/>
            <person name="Albersmeier A."/>
            <person name="Kalinowski J."/>
            <person name="Ruckert C."/>
        </authorList>
    </citation>
    <scope>NUCLEOTIDE SEQUENCE</scope>
    <source>
        <strain evidence="5">KCTC 42650</strain>
    </source>
</reference>
<keyword evidence="5" id="KW-0413">Isomerase</keyword>
<dbReference type="GO" id="GO:0019752">
    <property type="term" value="P:carboxylic acid metabolic process"/>
    <property type="evidence" value="ECO:0007669"/>
    <property type="project" value="UniProtKB-ARBA"/>
</dbReference>
<dbReference type="InterPro" id="IPR011234">
    <property type="entry name" value="Fumarylacetoacetase-like_C"/>
</dbReference>
<protein>
    <submittedName>
        <fullName evidence="5">5-carboxymethyl-2-hydroxymuconate isomerase</fullName>
    </submittedName>
</protein>
<name>A0A8J3GWV2_9RHOB</name>
<evidence type="ECO:0000313" key="6">
    <source>
        <dbReference type="Proteomes" id="UP000626220"/>
    </source>
</evidence>
<organism evidence="5 6">
    <name type="scientific">Seohaeicola zhoushanensis</name>
    <dbReference type="NCBI Taxonomy" id="1569283"/>
    <lineage>
        <taxon>Bacteria</taxon>
        <taxon>Pseudomonadati</taxon>
        <taxon>Pseudomonadota</taxon>
        <taxon>Alphaproteobacteria</taxon>
        <taxon>Rhodobacterales</taxon>
        <taxon>Roseobacteraceae</taxon>
        <taxon>Seohaeicola</taxon>
    </lineage>
</organism>
<evidence type="ECO:0000313" key="5">
    <source>
        <dbReference type="EMBL" id="GHF46123.1"/>
    </source>
</evidence>
<dbReference type="Gene3D" id="3.90.850.10">
    <property type="entry name" value="Fumarylacetoacetase-like, C-terminal domain"/>
    <property type="match status" value="1"/>
</dbReference>
<dbReference type="InterPro" id="IPR051121">
    <property type="entry name" value="FAH"/>
</dbReference>
<evidence type="ECO:0000256" key="1">
    <source>
        <dbReference type="ARBA" id="ARBA00010211"/>
    </source>
</evidence>
<feature type="compositionally biased region" description="Basic and acidic residues" evidence="3">
    <location>
        <begin position="1"/>
        <end position="11"/>
    </location>
</feature>